<evidence type="ECO:0000313" key="3">
    <source>
        <dbReference type="EMBL" id="MBK0420645.1"/>
    </source>
</evidence>
<feature type="domain" description="TfoX N-terminal" evidence="2">
    <location>
        <begin position="13"/>
        <end position="98"/>
    </location>
</feature>
<organism evidence="3 4">
    <name type="scientific">Leucobacter edaphi</name>
    <dbReference type="NCBI Taxonomy" id="2796472"/>
    <lineage>
        <taxon>Bacteria</taxon>
        <taxon>Bacillati</taxon>
        <taxon>Actinomycetota</taxon>
        <taxon>Actinomycetes</taxon>
        <taxon>Micrococcales</taxon>
        <taxon>Microbacteriaceae</taxon>
        <taxon>Leucobacter</taxon>
    </lineage>
</organism>
<dbReference type="Proteomes" id="UP000618733">
    <property type="component" value="Unassembled WGS sequence"/>
</dbReference>
<dbReference type="InterPro" id="IPR007076">
    <property type="entry name" value="TfoX_N"/>
</dbReference>
<dbReference type="Gene3D" id="3.30.1460.30">
    <property type="entry name" value="YgaC/TfoX-N like chaperone"/>
    <property type="match status" value="1"/>
</dbReference>
<evidence type="ECO:0000256" key="1">
    <source>
        <dbReference type="SAM" id="MobiDB-lite"/>
    </source>
</evidence>
<dbReference type="SUPFAM" id="SSF159894">
    <property type="entry name" value="YgaC/TfoX-N like"/>
    <property type="match status" value="1"/>
</dbReference>
<dbReference type="Pfam" id="PF04993">
    <property type="entry name" value="TfoX_N"/>
    <property type="match status" value="1"/>
</dbReference>
<evidence type="ECO:0000259" key="2">
    <source>
        <dbReference type="Pfam" id="PF04993"/>
    </source>
</evidence>
<proteinExistence type="predicted"/>
<dbReference type="RefSeq" id="WP_200130857.1">
    <property type="nucleotide sequence ID" value="NZ_JAEHOI010000001.1"/>
</dbReference>
<name>A0A934Q9G7_9MICO</name>
<feature type="region of interest" description="Disordered" evidence="1">
    <location>
        <begin position="98"/>
        <end position="128"/>
    </location>
</feature>
<accession>A0A934Q9G7</accession>
<sequence length="128" mass="14239">MGTQAETVEFISDQLSALPAITSRRMFGEYALYCDGKVVAFVCDDELFIKPTDAGRAYIGTPDEAPAYPGSKLYFRISGDRWEDREWLTGLVSETAAALPAPKPKKPRAPRTPKAQQAQKRSGQERER</sequence>
<keyword evidence="4" id="KW-1185">Reference proteome</keyword>
<reference evidence="3" key="1">
    <citation type="submission" date="2020-12" db="EMBL/GenBank/DDBJ databases">
        <title>Leucobacter sp. CAS2, isolated from Chromium sludge.</title>
        <authorList>
            <person name="Xu Z."/>
        </authorList>
    </citation>
    <scope>NUCLEOTIDE SEQUENCE</scope>
    <source>
        <strain evidence="3">CSA2</strain>
    </source>
</reference>
<gene>
    <name evidence="3" type="ORF">JD292_00940</name>
</gene>
<dbReference type="AlphaFoldDB" id="A0A934Q9G7"/>
<dbReference type="EMBL" id="JAEHOI010000001">
    <property type="protein sequence ID" value="MBK0420645.1"/>
    <property type="molecule type" value="Genomic_DNA"/>
</dbReference>
<comment type="caution">
    <text evidence="3">The sequence shown here is derived from an EMBL/GenBank/DDBJ whole genome shotgun (WGS) entry which is preliminary data.</text>
</comment>
<protein>
    <submittedName>
        <fullName evidence="3">TfoX/Sxy family protein</fullName>
    </submittedName>
</protein>
<evidence type="ECO:0000313" key="4">
    <source>
        <dbReference type="Proteomes" id="UP000618733"/>
    </source>
</evidence>